<feature type="domain" description="AB hydrolase-1" evidence="4">
    <location>
        <begin position="40"/>
        <end position="271"/>
    </location>
</feature>
<dbReference type="HAMAP" id="MF_01660">
    <property type="entry name" value="MenH"/>
    <property type="match status" value="1"/>
</dbReference>
<evidence type="ECO:0000313" key="5">
    <source>
        <dbReference type="EMBL" id="MQS51772.1"/>
    </source>
</evidence>
<evidence type="ECO:0000259" key="4">
    <source>
        <dbReference type="Pfam" id="PF00561"/>
    </source>
</evidence>
<sequence>MERWKQNLEVRSISLLSIKVSKNIYNYEANITDPNQEVYVFLHGFLGSSHDFDRVTDESNFQWLKLNLLGFGENRNQDVDHADFVQTNQINELESIFAKLKLTKMNLVGYSMGGRIAIAYALKYQSRLNKLILESTTAGIENSQARKIRQDHDAKLAEKVLKFGMEKFIVDWENMPLFKTQKDVNDTSFMFMHNQRLHQNNNNVAYSLLKMGTGSQPNYWPTISNLGGLKVYIIVGAKDSKFVQIGERLSQHINNSQIFIVENAGHNVHFELPEAFNKIIIQ</sequence>
<reference evidence="5 6" key="1">
    <citation type="journal article" date="2019" name="Syst. Appl. Microbiol.">
        <title>Polyphasic characterization of two novel Lactobacillus spp. isolated from blown salami packages: Description of Lactobacillus halodurans sp. nov. and Lactobacillus salsicarnum sp. nov.</title>
        <authorList>
            <person name="Schuster J.A."/>
            <person name="Klingl A."/>
            <person name="Vogel R.F."/>
            <person name="Ehrmann M.A."/>
        </authorList>
    </citation>
    <scope>NUCLEOTIDE SEQUENCE [LARGE SCALE GENOMIC DNA]</scope>
    <source>
        <strain evidence="5 6">TMW 1.2118</strain>
    </source>
</reference>
<dbReference type="GO" id="GO:0009234">
    <property type="term" value="P:menaquinone biosynthetic process"/>
    <property type="evidence" value="ECO:0007669"/>
    <property type="project" value="UniProtKB-UniRule"/>
</dbReference>
<dbReference type="PANTHER" id="PTHR42916">
    <property type="entry name" value="2-SUCCINYL-5-ENOLPYRUVYL-6-HYDROXY-3-CYCLOHEXENE-1-CARBOXYLATE SYNTHASE"/>
    <property type="match status" value="1"/>
</dbReference>
<dbReference type="AlphaFoldDB" id="A0A5P0ZFF6"/>
<dbReference type="PRINTS" id="PR00111">
    <property type="entry name" value="ABHYDROLASE"/>
</dbReference>
<dbReference type="Pfam" id="PF00561">
    <property type="entry name" value="Abhydrolase_1"/>
    <property type="match status" value="1"/>
</dbReference>
<dbReference type="PANTHER" id="PTHR42916:SF1">
    <property type="entry name" value="PROTEIN PHYLLO, CHLOROPLASTIC"/>
    <property type="match status" value="1"/>
</dbReference>
<comment type="pathway">
    <text evidence="3">Quinol/quinone metabolism; menaquinone biosynthesis.</text>
</comment>
<dbReference type="EMBL" id="VDFM01000001">
    <property type="protein sequence ID" value="MQS51772.1"/>
    <property type="molecule type" value="Genomic_DNA"/>
</dbReference>
<name>A0A5P0ZFF6_9LACO</name>
<evidence type="ECO:0000256" key="1">
    <source>
        <dbReference type="ARBA" id="ARBA00022428"/>
    </source>
</evidence>
<gene>
    <name evidence="3 5" type="primary">menH</name>
    <name evidence="5" type="ORF">FHL02_01930</name>
</gene>
<evidence type="ECO:0000256" key="3">
    <source>
        <dbReference type="HAMAP-Rule" id="MF_01660"/>
    </source>
</evidence>
<proteinExistence type="inferred from homology"/>
<dbReference type="Gene3D" id="3.40.50.1820">
    <property type="entry name" value="alpha/beta hydrolase"/>
    <property type="match status" value="1"/>
</dbReference>
<comment type="similarity">
    <text evidence="3">Belongs to the AB hydrolase superfamily. MenH family.</text>
</comment>
<keyword evidence="1 3" id="KW-0474">Menaquinone biosynthesis</keyword>
<dbReference type="InterPro" id="IPR029058">
    <property type="entry name" value="AB_hydrolase_fold"/>
</dbReference>
<dbReference type="UniPathway" id="UPA01057">
    <property type="reaction ID" value="UER00900"/>
</dbReference>
<dbReference type="EC" id="4.2.99.20" evidence="3"/>
<dbReference type="InterPro" id="IPR022485">
    <property type="entry name" value="SHCHC_synthase_MenH"/>
</dbReference>
<dbReference type="UniPathway" id="UPA00079"/>
<dbReference type="SUPFAM" id="SSF53474">
    <property type="entry name" value="alpha/beta-Hydrolases"/>
    <property type="match status" value="1"/>
</dbReference>
<comment type="subunit">
    <text evidence="3">Monomer.</text>
</comment>
<comment type="function">
    <text evidence="3">Catalyzes a proton abstraction reaction that results in 2,5-elimination of pyruvate from 2-succinyl-5-enolpyruvyl-6-hydroxy-3-cyclohexene-1-carboxylate (SEPHCHC) and the formation of 2-succinyl-6-hydroxy-2,4-cyclohexadiene-1-carboxylate (SHCHC).</text>
</comment>
<comment type="catalytic activity">
    <reaction evidence="3">
        <text>5-enolpyruvoyl-6-hydroxy-2-succinyl-cyclohex-3-ene-1-carboxylate = (1R,6R)-6-hydroxy-2-succinyl-cyclohexa-2,4-diene-1-carboxylate + pyruvate</text>
        <dbReference type="Rhea" id="RHEA:25597"/>
        <dbReference type="ChEBI" id="CHEBI:15361"/>
        <dbReference type="ChEBI" id="CHEBI:58689"/>
        <dbReference type="ChEBI" id="CHEBI:58818"/>
        <dbReference type="EC" id="4.2.99.20"/>
    </reaction>
</comment>
<comment type="pathway">
    <text evidence="3">Quinol/quinone metabolism; 1,4-dihydroxy-2-naphthoate biosynthesis; 1,4-dihydroxy-2-naphthoate from chorismate: step 3/7.</text>
</comment>
<keyword evidence="2 3" id="KW-0456">Lyase</keyword>
<comment type="caution">
    <text evidence="5">The sequence shown here is derived from an EMBL/GenBank/DDBJ whole genome shotgun (WGS) entry which is preliminary data.</text>
</comment>
<dbReference type="Proteomes" id="UP000380386">
    <property type="component" value="Unassembled WGS sequence"/>
</dbReference>
<accession>A0A5P0ZFF6</accession>
<organism evidence="5 6">
    <name type="scientific">Companilactobacillus mishanensis</name>
    <dbReference type="NCBI Taxonomy" id="2486008"/>
    <lineage>
        <taxon>Bacteria</taxon>
        <taxon>Bacillati</taxon>
        <taxon>Bacillota</taxon>
        <taxon>Bacilli</taxon>
        <taxon>Lactobacillales</taxon>
        <taxon>Lactobacillaceae</taxon>
        <taxon>Companilactobacillus</taxon>
    </lineage>
</organism>
<evidence type="ECO:0000256" key="2">
    <source>
        <dbReference type="ARBA" id="ARBA00023239"/>
    </source>
</evidence>
<dbReference type="NCBIfam" id="TIGR03695">
    <property type="entry name" value="menH_SHCHC"/>
    <property type="match status" value="1"/>
</dbReference>
<protein>
    <recommendedName>
        <fullName evidence="3">Putative 2-succinyl-6-hydroxy-2,4-cyclohexadiene-1-carboxylate synthase</fullName>
        <shortName evidence="3">SHCHC synthase</shortName>
        <ecNumber evidence="3">4.2.99.20</ecNumber>
    </recommendedName>
</protein>
<evidence type="ECO:0000313" key="6">
    <source>
        <dbReference type="Proteomes" id="UP000380386"/>
    </source>
</evidence>
<dbReference type="GO" id="GO:0070205">
    <property type="term" value="F:2-succinyl-6-hydroxy-2,4-cyclohexadiene-1-carboxylate synthase activity"/>
    <property type="evidence" value="ECO:0007669"/>
    <property type="project" value="UniProtKB-UniRule"/>
</dbReference>
<dbReference type="InterPro" id="IPR000073">
    <property type="entry name" value="AB_hydrolase_1"/>
</dbReference>